<reference evidence="3" key="1">
    <citation type="submission" date="2020-04" db="EMBL/GenBank/DDBJ databases">
        <authorList>
            <person name="Chiriac C."/>
            <person name="Salcher M."/>
            <person name="Ghai R."/>
            <person name="Kavagutti S V."/>
        </authorList>
    </citation>
    <scope>NUCLEOTIDE SEQUENCE</scope>
</reference>
<dbReference type="EMBL" id="LR796335">
    <property type="protein sequence ID" value="CAB4137214.1"/>
    <property type="molecule type" value="Genomic_DNA"/>
</dbReference>
<accession>A0A6J5NR08</accession>
<organism evidence="3">
    <name type="scientific">uncultured Caudovirales phage</name>
    <dbReference type="NCBI Taxonomy" id="2100421"/>
    <lineage>
        <taxon>Viruses</taxon>
        <taxon>Duplodnaviria</taxon>
        <taxon>Heunggongvirae</taxon>
        <taxon>Uroviricota</taxon>
        <taxon>Caudoviricetes</taxon>
        <taxon>Peduoviridae</taxon>
        <taxon>Maltschvirus</taxon>
        <taxon>Maltschvirus maltsch</taxon>
    </lineage>
</organism>
<sequence>MKHHQHTQYPYSAEIKRRLFISKTERRCEAAAGFLLAVAIGVGLACLLVAWWSS</sequence>
<evidence type="ECO:0000313" key="2">
    <source>
        <dbReference type="EMBL" id="CAB4137214.1"/>
    </source>
</evidence>
<keyword evidence="1" id="KW-0472">Membrane</keyword>
<evidence type="ECO:0000313" key="3">
    <source>
        <dbReference type="EMBL" id="CAB4161313.1"/>
    </source>
</evidence>
<evidence type="ECO:0000256" key="1">
    <source>
        <dbReference type="SAM" id="Phobius"/>
    </source>
</evidence>
<name>A0A6J5NR08_9CAUD</name>
<dbReference type="EMBL" id="LR796704">
    <property type="protein sequence ID" value="CAB4161313.1"/>
    <property type="molecule type" value="Genomic_DNA"/>
</dbReference>
<gene>
    <name evidence="2" type="ORF">UFOVP320_15</name>
    <name evidence="3" type="ORF">UFOVP768_47</name>
</gene>
<keyword evidence="1" id="KW-1133">Transmembrane helix</keyword>
<proteinExistence type="predicted"/>
<protein>
    <submittedName>
        <fullName evidence="3">Uncharacterized protein</fullName>
    </submittedName>
</protein>
<feature type="transmembrane region" description="Helical" evidence="1">
    <location>
        <begin position="30"/>
        <end position="52"/>
    </location>
</feature>
<keyword evidence="1" id="KW-0812">Transmembrane</keyword>